<evidence type="ECO:0000313" key="11">
    <source>
        <dbReference type="EMBL" id="KAG8226943.1"/>
    </source>
</evidence>
<accession>A0A8K0K2T8</accession>
<evidence type="ECO:0000259" key="9">
    <source>
        <dbReference type="PROSITE" id="PS50234"/>
    </source>
</evidence>
<gene>
    <name evidence="11" type="ORF">J437_LFUL004661</name>
</gene>
<keyword evidence="12" id="KW-1185">Reference proteome</keyword>
<dbReference type="PROSITE" id="PS50923">
    <property type="entry name" value="SUSHI"/>
    <property type="match status" value="2"/>
</dbReference>
<feature type="compositionally biased region" description="Polar residues" evidence="7">
    <location>
        <begin position="38"/>
        <end position="49"/>
    </location>
</feature>
<evidence type="ECO:0000259" key="10">
    <source>
        <dbReference type="PROSITE" id="PS50923"/>
    </source>
</evidence>
<feature type="non-terminal residue" evidence="11">
    <location>
        <position position="1"/>
    </location>
</feature>
<dbReference type="InterPro" id="IPR000436">
    <property type="entry name" value="Sushi_SCR_CCP_dom"/>
</dbReference>
<proteinExistence type="predicted"/>
<dbReference type="SUPFAM" id="SSF53300">
    <property type="entry name" value="vWA-like"/>
    <property type="match status" value="1"/>
</dbReference>
<evidence type="ECO:0000256" key="7">
    <source>
        <dbReference type="SAM" id="MobiDB-lite"/>
    </source>
</evidence>
<reference evidence="11" key="2">
    <citation type="submission" date="2017-10" db="EMBL/GenBank/DDBJ databases">
        <title>Ladona fulva Genome sequencing and assembly.</title>
        <authorList>
            <person name="Murali S."/>
            <person name="Richards S."/>
            <person name="Bandaranaike D."/>
            <person name="Bellair M."/>
            <person name="Blankenburg K."/>
            <person name="Chao H."/>
            <person name="Dinh H."/>
            <person name="Doddapaneni H."/>
            <person name="Dugan-Rocha S."/>
            <person name="Elkadiri S."/>
            <person name="Gnanaolivu R."/>
            <person name="Hernandez B."/>
            <person name="Skinner E."/>
            <person name="Javaid M."/>
            <person name="Lee S."/>
            <person name="Li M."/>
            <person name="Ming W."/>
            <person name="Munidasa M."/>
            <person name="Muniz J."/>
            <person name="Nguyen L."/>
            <person name="Hughes D."/>
            <person name="Osuji N."/>
            <person name="Pu L.-L."/>
            <person name="Puazo M."/>
            <person name="Qu C."/>
            <person name="Quiroz J."/>
            <person name="Raj R."/>
            <person name="Weissenberger G."/>
            <person name="Xin Y."/>
            <person name="Zou X."/>
            <person name="Han Y."/>
            <person name="Worley K."/>
            <person name="Muzny D."/>
            <person name="Gibbs R."/>
        </authorList>
    </citation>
    <scope>NUCLEOTIDE SEQUENCE</scope>
    <source>
        <strain evidence="11">Sampled in the wild</strain>
    </source>
</reference>
<feature type="chain" id="PRO_5035477059" evidence="8">
    <location>
        <begin position="29"/>
        <end position="690"/>
    </location>
</feature>
<evidence type="ECO:0000256" key="8">
    <source>
        <dbReference type="SAM" id="SignalP"/>
    </source>
</evidence>
<dbReference type="CDD" id="cd00185">
    <property type="entry name" value="TNFRSF"/>
    <property type="match status" value="1"/>
</dbReference>
<sequence>MKDKRIIISTMLLTVAVLTTTLAGVALGESTVEEPSELVNQTMAPTPTTQDEKSEKHPHAGRENTVIKTKVDILGGILKRLLRRLKESTDPRVELVFLVDSSASVGTENFFNEIRFVRKLLSDFTITSEAVRVALVTFSSKHRIIRHIDHLKPDPSGIKNHKCSLMQEELPRITYTGGGTYTLGAMLEAEAILRNARKGARKVVFLITDGYSNGGDPVPVAQRLKETRSGRGQRKGSEDGTENFEEGIEGKGKKNNRNRGVEIFTFGIRNGNTQELLAMATDKDHTFILGSFKEFEALGRRAFHQDLQIGTFLQLNSSSCNKLCSLKKSATDKQCCDSMAACACGTISGHYSCICPPGHYGTGLQNDCHPCPKGTYNPGELPGDVHTSCRRCPDPNQTTRKEGATSPEECECQQGYVPDARGMKCIDKTLKYLQSPPENGYFARTVSGKRSGRRRIGRASKDRGLNQNRKIHDSNRESCPNLTFKSSCGVRCKNGFTLVGSHIRTCGPNGHWTGQEPSCVIKKCPSLRQPKDGIIRCEEKLVSLSENISSIQGSREGHMPNTVCHFECNNGYHLVGSEKRTCLSSGIWDGLQAYCKAKTCPPLQTIPHGKVFPPSCLSRQQLSPAITSCLLVCDEGYILWGVRERLEWETNQGKLVCGSEGNWELTNPEVGSAREALAWKRGKWTGGRCV</sequence>
<dbReference type="SMART" id="SM01411">
    <property type="entry name" value="Ephrin_rec_like"/>
    <property type="match status" value="1"/>
</dbReference>
<dbReference type="CDD" id="cd01450">
    <property type="entry name" value="vWFA_subfamily_ECM"/>
    <property type="match status" value="1"/>
</dbReference>
<evidence type="ECO:0000256" key="6">
    <source>
        <dbReference type="PROSITE-ProRule" id="PRU00302"/>
    </source>
</evidence>
<organism evidence="11 12">
    <name type="scientific">Ladona fulva</name>
    <name type="common">Scarce chaser dragonfly</name>
    <name type="synonym">Libellula fulva</name>
    <dbReference type="NCBI Taxonomy" id="123851"/>
    <lineage>
        <taxon>Eukaryota</taxon>
        <taxon>Metazoa</taxon>
        <taxon>Ecdysozoa</taxon>
        <taxon>Arthropoda</taxon>
        <taxon>Hexapoda</taxon>
        <taxon>Insecta</taxon>
        <taxon>Pterygota</taxon>
        <taxon>Palaeoptera</taxon>
        <taxon>Odonata</taxon>
        <taxon>Epiprocta</taxon>
        <taxon>Anisoptera</taxon>
        <taxon>Libelluloidea</taxon>
        <taxon>Libellulidae</taxon>
        <taxon>Ladona</taxon>
    </lineage>
</organism>
<dbReference type="Gene3D" id="2.10.70.10">
    <property type="entry name" value="Complement Module, domain 1"/>
    <property type="match status" value="3"/>
</dbReference>
<dbReference type="PROSITE" id="PS50234">
    <property type="entry name" value="VWFA"/>
    <property type="match status" value="1"/>
</dbReference>
<comment type="caution">
    <text evidence="11">The sequence shown here is derived from an EMBL/GenBank/DDBJ whole genome shotgun (WGS) entry which is preliminary data.</text>
</comment>
<dbReference type="InterPro" id="IPR011641">
    <property type="entry name" value="Tyr-kin_ephrin_A/B_rcpt-like"/>
</dbReference>
<keyword evidence="3" id="KW-0677">Repeat</keyword>
<dbReference type="InterPro" id="IPR036465">
    <property type="entry name" value="vWFA_dom_sf"/>
</dbReference>
<keyword evidence="2 8" id="KW-0732">Signal</keyword>
<feature type="domain" description="Sushi" evidence="10">
    <location>
        <begin position="466"/>
        <end position="521"/>
    </location>
</feature>
<dbReference type="PANTHER" id="PTHR46393:SF7">
    <property type="entry name" value="COMPLEMENT C2"/>
    <property type="match status" value="1"/>
</dbReference>
<dbReference type="EMBL" id="KZ308305">
    <property type="protein sequence ID" value="KAG8226943.1"/>
    <property type="molecule type" value="Genomic_DNA"/>
</dbReference>
<dbReference type="Pfam" id="PF00092">
    <property type="entry name" value="VWA"/>
    <property type="match status" value="1"/>
</dbReference>
<dbReference type="GO" id="GO:0032991">
    <property type="term" value="C:protein-containing complex"/>
    <property type="evidence" value="ECO:0007669"/>
    <property type="project" value="UniProtKB-ARBA"/>
</dbReference>
<feature type="domain" description="Sushi" evidence="10">
    <location>
        <begin position="535"/>
        <end position="597"/>
    </location>
</feature>
<evidence type="ECO:0000256" key="5">
    <source>
        <dbReference type="ARBA" id="ARBA00023180"/>
    </source>
</evidence>
<dbReference type="CDD" id="cd00033">
    <property type="entry name" value="CCP"/>
    <property type="match status" value="2"/>
</dbReference>
<evidence type="ECO:0000256" key="2">
    <source>
        <dbReference type="ARBA" id="ARBA00022729"/>
    </source>
</evidence>
<feature type="region of interest" description="Disordered" evidence="7">
    <location>
        <begin position="226"/>
        <end position="253"/>
    </location>
</feature>
<dbReference type="SMART" id="SM00032">
    <property type="entry name" value="CCP"/>
    <property type="match status" value="3"/>
</dbReference>
<keyword evidence="4 6" id="KW-1015">Disulfide bond</keyword>
<feature type="domain" description="VWFA" evidence="9">
    <location>
        <begin position="94"/>
        <end position="307"/>
    </location>
</feature>
<feature type="signal peptide" evidence="8">
    <location>
        <begin position="1"/>
        <end position="28"/>
    </location>
</feature>
<feature type="disulfide bond" evidence="6">
    <location>
        <begin position="492"/>
        <end position="519"/>
    </location>
</feature>
<dbReference type="Pfam" id="PF00084">
    <property type="entry name" value="Sushi"/>
    <property type="match status" value="2"/>
</dbReference>
<feature type="disulfide bond" evidence="6">
    <location>
        <begin position="568"/>
        <end position="595"/>
    </location>
</feature>
<dbReference type="SUPFAM" id="SSF57535">
    <property type="entry name" value="Complement control module/SCR domain"/>
    <property type="match status" value="2"/>
</dbReference>
<feature type="region of interest" description="Disordered" evidence="7">
    <location>
        <begin position="33"/>
        <end position="60"/>
    </location>
</feature>
<dbReference type="InterPro" id="IPR035976">
    <property type="entry name" value="Sushi/SCR/CCP_sf"/>
</dbReference>
<dbReference type="Gene3D" id="3.40.50.410">
    <property type="entry name" value="von Willebrand factor, type A domain"/>
    <property type="match status" value="1"/>
</dbReference>
<protein>
    <submittedName>
        <fullName evidence="11">Uncharacterized protein</fullName>
    </submittedName>
</protein>
<dbReference type="AlphaFoldDB" id="A0A8K0K2T8"/>
<feature type="compositionally biased region" description="Basic and acidic residues" evidence="7">
    <location>
        <begin position="50"/>
        <end position="60"/>
    </location>
</feature>
<dbReference type="Proteomes" id="UP000792457">
    <property type="component" value="Unassembled WGS sequence"/>
</dbReference>
<dbReference type="InterPro" id="IPR002035">
    <property type="entry name" value="VWF_A"/>
</dbReference>
<evidence type="ECO:0000256" key="3">
    <source>
        <dbReference type="ARBA" id="ARBA00022737"/>
    </source>
</evidence>
<dbReference type="PRINTS" id="PR00453">
    <property type="entry name" value="VWFADOMAIN"/>
</dbReference>
<evidence type="ECO:0000256" key="1">
    <source>
        <dbReference type="ARBA" id="ARBA00022659"/>
    </source>
</evidence>
<dbReference type="SMART" id="SM00327">
    <property type="entry name" value="VWA"/>
    <property type="match status" value="1"/>
</dbReference>
<comment type="caution">
    <text evidence="6">Lacks conserved residue(s) required for the propagation of feature annotation.</text>
</comment>
<dbReference type="Pfam" id="PF07699">
    <property type="entry name" value="Ephrin_rec_like"/>
    <property type="match status" value="1"/>
</dbReference>
<dbReference type="PANTHER" id="PTHR46393">
    <property type="entry name" value="SUSHI DOMAIN-CONTAINING PROTEIN"/>
    <property type="match status" value="1"/>
</dbReference>
<evidence type="ECO:0000313" key="12">
    <source>
        <dbReference type="Proteomes" id="UP000792457"/>
    </source>
</evidence>
<evidence type="ECO:0000256" key="4">
    <source>
        <dbReference type="ARBA" id="ARBA00023157"/>
    </source>
</evidence>
<reference evidence="11" key="1">
    <citation type="submission" date="2013-04" db="EMBL/GenBank/DDBJ databases">
        <authorList>
            <person name="Qu J."/>
            <person name="Murali S.C."/>
            <person name="Bandaranaike D."/>
            <person name="Bellair M."/>
            <person name="Blankenburg K."/>
            <person name="Chao H."/>
            <person name="Dinh H."/>
            <person name="Doddapaneni H."/>
            <person name="Downs B."/>
            <person name="Dugan-Rocha S."/>
            <person name="Elkadiri S."/>
            <person name="Gnanaolivu R.D."/>
            <person name="Hernandez B."/>
            <person name="Javaid M."/>
            <person name="Jayaseelan J.C."/>
            <person name="Lee S."/>
            <person name="Li M."/>
            <person name="Ming W."/>
            <person name="Munidasa M."/>
            <person name="Muniz J."/>
            <person name="Nguyen L."/>
            <person name="Ongeri F."/>
            <person name="Osuji N."/>
            <person name="Pu L.-L."/>
            <person name="Puazo M."/>
            <person name="Qu C."/>
            <person name="Quiroz J."/>
            <person name="Raj R."/>
            <person name="Weissenberger G."/>
            <person name="Xin Y."/>
            <person name="Zou X."/>
            <person name="Han Y."/>
            <person name="Richards S."/>
            <person name="Worley K."/>
            <person name="Muzny D."/>
            <person name="Gibbs R."/>
        </authorList>
    </citation>
    <scope>NUCLEOTIDE SEQUENCE</scope>
    <source>
        <strain evidence="11">Sampled in the wild</strain>
    </source>
</reference>
<name>A0A8K0K2T8_LADFU</name>
<keyword evidence="1 6" id="KW-0768">Sushi</keyword>
<keyword evidence="5" id="KW-0325">Glycoprotein</keyword>
<dbReference type="OrthoDB" id="8195893at2759"/>